<evidence type="ECO:0000313" key="3">
    <source>
        <dbReference type="Proteomes" id="UP000603453"/>
    </source>
</evidence>
<sequence>MVELLQKKPFTLKSLVRSNRKEQVSPIITTSVARYNDPYMPHIPQHSHSTPCLSRPARRSVNLSTPHLVTHRERQSVSLEAQHIHHHHYYYLSPPTSPTTDYPPLSPPPLSPTTPGHSWRNIRRSPNWQPAASITSSEDDDDNEPLGLHLAKPFSLLSDTSEDGDDELIPIARLSISTTVHLSAAEKYKAKVRARLHMEDSVSIL</sequence>
<evidence type="ECO:0000256" key="1">
    <source>
        <dbReference type="SAM" id="MobiDB-lite"/>
    </source>
</evidence>
<dbReference type="AlphaFoldDB" id="A0A8H7V6U9"/>
<reference evidence="2" key="1">
    <citation type="submission" date="2020-12" db="EMBL/GenBank/DDBJ databases">
        <title>Metabolic potential, ecology and presence of endohyphal bacteria is reflected in genomic diversity of Mucoromycotina.</title>
        <authorList>
            <person name="Muszewska A."/>
            <person name="Okrasinska A."/>
            <person name="Steczkiewicz K."/>
            <person name="Drgas O."/>
            <person name="Orlowska M."/>
            <person name="Perlinska-Lenart U."/>
            <person name="Aleksandrzak-Piekarczyk T."/>
            <person name="Szatraj K."/>
            <person name="Zielenkiewicz U."/>
            <person name="Pilsyk S."/>
            <person name="Malc E."/>
            <person name="Mieczkowski P."/>
            <person name="Kruszewska J.S."/>
            <person name="Biernat P."/>
            <person name="Pawlowska J."/>
        </authorList>
    </citation>
    <scope>NUCLEOTIDE SEQUENCE</scope>
    <source>
        <strain evidence="2">WA0000017839</strain>
    </source>
</reference>
<feature type="compositionally biased region" description="Low complexity" evidence="1">
    <location>
        <begin position="90"/>
        <end position="103"/>
    </location>
</feature>
<proteinExistence type="predicted"/>
<accession>A0A8H7V6U9</accession>
<dbReference type="EMBL" id="JAEPRD010000006">
    <property type="protein sequence ID" value="KAG2212331.1"/>
    <property type="molecule type" value="Genomic_DNA"/>
</dbReference>
<name>A0A8H7V6U9_9FUNG</name>
<keyword evidence="3" id="KW-1185">Reference proteome</keyword>
<organism evidence="2 3">
    <name type="scientific">Mucor saturninus</name>
    <dbReference type="NCBI Taxonomy" id="64648"/>
    <lineage>
        <taxon>Eukaryota</taxon>
        <taxon>Fungi</taxon>
        <taxon>Fungi incertae sedis</taxon>
        <taxon>Mucoromycota</taxon>
        <taxon>Mucoromycotina</taxon>
        <taxon>Mucoromycetes</taxon>
        <taxon>Mucorales</taxon>
        <taxon>Mucorineae</taxon>
        <taxon>Mucoraceae</taxon>
        <taxon>Mucor</taxon>
    </lineage>
</organism>
<protein>
    <submittedName>
        <fullName evidence="2">Uncharacterized protein</fullName>
    </submittedName>
</protein>
<dbReference type="Proteomes" id="UP000603453">
    <property type="component" value="Unassembled WGS sequence"/>
</dbReference>
<comment type="caution">
    <text evidence="2">The sequence shown here is derived from an EMBL/GenBank/DDBJ whole genome shotgun (WGS) entry which is preliminary data.</text>
</comment>
<gene>
    <name evidence="2" type="ORF">INT47_001691</name>
</gene>
<dbReference type="OrthoDB" id="2290159at2759"/>
<feature type="region of interest" description="Disordered" evidence="1">
    <location>
        <begin position="90"/>
        <end position="124"/>
    </location>
</feature>
<evidence type="ECO:0000313" key="2">
    <source>
        <dbReference type="EMBL" id="KAG2212331.1"/>
    </source>
</evidence>